<dbReference type="SMART" id="SM01321">
    <property type="entry name" value="Y1_Tnp"/>
    <property type="match status" value="1"/>
</dbReference>
<feature type="domain" description="Transposase IS200-like" evidence="1">
    <location>
        <begin position="14"/>
        <end position="128"/>
    </location>
</feature>
<dbReference type="PANTHER" id="PTHR36966">
    <property type="entry name" value="REP-ASSOCIATED TYROSINE TRANSPOSASE"/>
    <property type="match status" value="1"/>
</dbReference>
<organism evidence="2 3">
    <name type="scientific">Luteibacter pinisoli</name>
    <dbReference type="NCBI Taxonomy" id="2589080"/>
    <lineage>
        <taxon>Bacteria</taxon>
        <taxon>Pseudomonadati</taxon>
        <taxon>Pseudomonadota</taxon>
        <taxon>Gammaproteobacteria</taxon>
        <taxon>Lysobacterales</taxon>
        <taxon>Rhodanobacteraceae</taxon>
        <taxon>Luteibacter</taxon>
    </lineage>
</organism>
<evidence type="ECO:0000259" key="1">
    <source>
        <dbReference type="SMART" id="SM01321"/>
    </source>
</evidence>
<evidence type="ECO:0000313" key="2">
    <source>
        <dbReference type="EMBL" id="QDE41726.1"/>
    </source>
</evidence>
<gene>
    <name evidence="2" type="ORF">FIV34_17915</name>
</gene>
<dbReference type="KEGG" id="lpy:FIV34_17915"/>
<dbReference type="SUPFAM" id="SSF143422">
    <property type="entry name" value="Transposase IS200-like"/>
    <property type="match status" value="1"/>
</dbReference>
<dbReference type="GO" id="GO:0006313">
    <property type="term" value="P:DNA transposition"/>
    <property type="evidence" value="ECO:0007669"/>
    <property type="project" value="InterPro"/>
</dbReference>
<protein>
    <submittedName>
        <fullName evidence="2">Transposase</fullName>
    </submittedName>
</protein>
<evidence type="ECO:0000313" key="3">
    <source>
        <dbReference type="Proteomes" id="UP000316093"/>
    </source>
</evidence>
<keyword evidence="3" id="KW-1185">Reference proteome</keyword>
<dbReference type="AlphaFoldDB" id="A0A4Y5Z9Q5"/>
<dbReference type="InterPro" id="IPR002686">
    <property type="entry name" value="Transposase_17"/>
</dbReference>
<reference evidence="2 3" key="1">
    <citation type="submission" date="2019-06" db="EMBL/GenBank/DDBJ databases">
        <title>A complete genome sequence for Luteibacter pinisoli MAH-14.</title>
        <authorList>
            <person name="Baltrus D.A."/>
        </authorList>
    </citation>
    <scope>NUCLEOTIDE SEQUENCE [LARGE SCALE GENOMIC DNA]</scope>
    <source>
        <strain evidence="2 3">MAH-14</strain>
    </source>
</reference>
<proteinExistence type="predicted"/>
<dbReference type="GO" id="GO:0004803">
    <property type="term" value="F:transposase activity"/>
    <property type="evidence" value="ECO:0007669"/>
    <property type="project" value="InterPro"/>
</dbReference>
<dbReference type="NCBIfam" id="NF047646">
    <property type="entry name" value="REP_Tyr_transpos"/>
    <property type="match status" value="1"/>
</dbReference>
<sequence>MNGQGALRKGRVSEPGRVYLVTCVAWNRAPVFRHYRAARAASRAIHSPKSWGDAQCLAWVLMPDHWHGLIQVGEEDLSKVINRLKSRVSKAIRAEEGRRSPLWQRAFHDRALRHDEDVRDAARYIVANPIRAGLVQRAGQYPYWNATWL</sequence>
<dbReference type="InterPro" id="IPR036515">
    <property type="entry name" value="Transposase_17_sf"/>
</dbReference>
<dbReference type="Gene3D" id="3.30.70.1290">
    <property type="entry name" value="Transposase IS200-like"/>
    <property type="match status" value="1"/>
</dbReference>
<dbReference type="PANTHER" id="PTHR36966:SF1">
    <property type="entry name" value="REP-ASSOCIATED TYROSINE TRANSPOSASE"/>
    <property type="match status" value="1"/>
</dbReference>
<name>A0A4Y5Z9Q5_9GAMM</name>
<accession>A0A4Y5Z9Q5</accession>
<dbReference type="Proteomes" id="UP000316093">
    <property type="component" value="Chromosome"/>
</dbReference>
<dbReference type="GO" id="GO:0043565">
    <property type="term" value="F:sequence-specific DNA binding"/>
    <property type="evidence" value="ECO:0007669"/>
    <property type="project" value="TreeGrafter"/>
</dbReference>
<dbReference type="Pfam" id="PF01797">
    <property type="entry name" value="Y1_Tnp"/>
    <property type="match status" value="1"/>
</dbReference>
<dbReference type="EMBL" id="CP041046">
    <property type="protein sequence ID" value="QDE41726.1"/>
    <property type="molecule type" value="Genomic_DNA"/>
</dbReference>
<dbReference type="InterPro" id="IPR052715">
    <property type="entry name" value="RAYT_transposase"/>
</dbReference>
<dbReference type="OrthoDB" id="9791101at2"/>